<evidence type="ECO:0000313" key="3">
    <source>
        <dbReference type="EMBL" id="KAG5853887.1"/>
    </source>
</evidence>
<organism evidence="3 4">
    <name type="scientific">Anguilla anguilla</name>
    <name type="common">European freshwater eel</name>
    <name type="synonym">Muraena anguilla</name>
    <dbReference type="NCBI Taxonomy" id="7936"/>
    <lineage>
        <taxon>Eukaryota</taxon>
        <taxon>Metazoa</taxon>
        <taxon>Chordata</taxon>
        <taxon>Craniata</taxon>
        <taxon>Vertebrata</taxon>
        <taxon>Euteleostomi</taxon>
        <taxon>Actinopterygii</taxon>
        <taxon>Neopterygii</taxon>
        <taxon>Teleostei</taxon>
        <taxon>Anguilliformes</taxon>
        <taxon>Anguillidae</taxon>
        <taxon>Anguilla</taxon>
    </lineage>
</organism>
<evidence type="ECO:0008006" key="5">
    <source>
        <dbReference type="Google" id="ProtNLM"/>
    </source>
</evidence>
<accession>A0A9D3S8J7</accession>
<comment type="similarity">
    <text evidence="2">Belongs to the tectonin family.</text>
</comment>
<dbReference type="SMART" id="SM00706">
    <property type="entry name" value="TECPR"/>
    <property type="match status" value="6"/>
</dbReference>
<dbReference type="PANTHER" id="PTHR23250:SF3">
    <property type="entry name" value="FISH-EGG LECTIN-LIKE ISOFORM X1-RELATED"/>
    <property type="match status" value="1"/>
</dbReference>
<evidence type="ECO:0000256" key="2">
    <source>
        <dbReference type="ARBA" id="ARBA00038331"/>
    </source>
</evidence>
<dbReference type="InterPro" id="IPR051513">
    <property type="entry name" value="Tectonin_beta-prop"/>
</dbReference>
<protein>
    <recommendedName>
        <fullName evidence="5">Fish-egg lectin-like</fullName>
    </recommendedName>
</protein>
<gene>
    <name evidence="3" type="ORF">ANANG_G00031590</name>
</gene>
<sequence length="237" mass="25269">MKCTEVPGSLKQIDAGAGLVVGVNAEDGIFALFGKSWTRLPGSLSHVSVGPSGMWGANSGHLIFKLVGGTWVTVPGQLNQVDAGGDQFVVGVNHVDKVYCMERDYAVDFRSSGSPAPWSQLPGVLVYYSCGPIGCWGVNKNQDIYMREGVGPTECQGITDWQHIQGKLVMVEVGTDGSVYGVNAGGDVYQRDGVTECDPAGISWTLLSECGKSKHVSYDLGHLWVISPDDKIQDCVV</sequence>
<evidence type="ECO:0000256" key="1">
    <source>
        <dbReference type="ARBA" id="ARBA00022734"/>
    </source>
</evidence>
<dbReference type="InterPro" id="IPR006624">
    <property type="entry name" value="Beta-propeller_rpt_TECPR"/>
</dbReference>
<keyword evidence="4" id="KW-1185">Reference proteome</keyword>
<dbReference type="Pfam" id="PF19193">
    <property type="entry name" value="Tectonin"/>
    <property type="match status" value="1"/>
</dbReference>
<dbReference type="Proteomes" id="UP001044222">
    <property type="component" value="Unassembled WGS sequence"/>
</dbReference>
<dbReference type="GO" id="GO:0030246">
    <property type="term" value="F:carbohydrate binding"/>
    <property type="evidence" value="ECO:0007669"/>
    <property type="project" value="UniProtKB-KW"/>
</dbReference>
<evidence type="ECO:0000313" key="4">
    <source>
        <dbReference type="Proteomes" id="UP001044222"/>
    </source>
</evidence>
<reference evidence="3" key="1">
    <citation type="submission" date="2021-01" db="EMBL/GenBank/DDBJ databases">
        <title>A chromosome-scale assembly of European eel, Anguilla anguilla.</title>
        <authorList>
            <person name="Henkel C."/>
            <person name="Jong-Raadsen S.A."/>
            <person name="Dufour S."/>
            <person name="Weltzien F.-A."/>
            <person name="Palstra A.P."/>
            <person name="Pelster B."/>
            <person name="Spaink H.P."/>
            <person name="Van Den Thillart G.E."/>
            <person name="Jansen H."/>
            <person name="Zahm M."/>
            <person name="Klopp C."/>
            <person name="Cedric C."/>
            <person name="Louis A."/>
            <person name="Berthelot C."/>
            <person name="Parey E."/>
            <person name="Roest Crollius H."/>
            <person name="Montfort J."/>
            <person name="Robinson-Rechavi M."/>
            <person name="Bucao C."/>
            <person name="Bouchez O."/>
            <person name="Gislard M."/>
            <person name="Lluch J."/>
            <person name="Milhes M."/>
            <person name="Lampietro C."/>
            <person name="Lopez Roques C."/>
            <person name="Donnadieu C."/>
            <person name="Braasch I."/>
            <person name="Desvignes T."/>
            <person name="Postlethwait J."/>
            <person name="Bobe J."/>
            <person name="Guiguen Y."/>
            <person name="Dirks R."/>
        </authorList>
    </citation>
    <scope>NUCLEOTIDE SEQUENCE</scope>
    <source>
        <strain evidence="3">Tag_6206</strain>
        <tissue evidence="3">Liver</tissue>
    </source>
</reference>
<keyword evidence="1" id="KW-0430">Lectin</keyword>
<dbReference type="EMBL" id="JAFIRN010000002">
    <property type="protein sequence ID" value="KAG5853887.1"/>
    <property type="molecule type" value="Genomic_DNA"/>
</dbReference>
<comment type="caution">
    <text evidence="3">The sequence shown here is derived from an EMBL/GenBank/DDBJ whole genome shotgun (WGS) entry which is preliminary data.</text>
</comment>
<dbReference type="PANTHER" id="PTHR23250">
    <property type="entry name" value="DYSFERLIN-RELATED"/>
    <property type="match status" value="1"/>
</dbReference>
<proteinExistence type="inferred from homology"/>
<dbReference type="AlphaFoldDB" id="A0A9D3S8J7"/>
<name>A0A9D3S8J7_ANGAN</name>